<name>A0ABR7RSM6_9PROT</name>
<evidence type="ECO:0000313" key="3">
    <source>
        <dbReference type="Proteomes" id="UP000626026"/>
    </source>
</evidence>
<feature type="compositionally biased region" description="Basic and acidic residues" evidence="1">
    <location>
        <begin position="1"/>
        <end position="30"/>
    </location>
</feature>
<organism evidence="2 3">
    <name type="scientific">Teichococcus aerophilus</name>
    <dbReference type="NCBI Taxonomy" id="1224513"/>
    <lineage>
        <taxon>Bacteria</taxon>
        <taxon>Pseudomonadati</taxon>
        <taxon>Pseudomonadota</taxon>
        <taxon>Alphaproteobacteria</taxon>
        <taxon>Acetobacterales</taxon>
        <taxon>Roseomonadaceae</taxon>
        <taxon>Roseomonas</taxon>
    </lineage>
</organism>
<feature type="region of interest" description="Disordered" evidence="1">
    <location>
        <begin position="1"/>
        <end position="59"/>
    </location>
</feature>
<reference evidence="2 3" key="1">
    <citation type="journal article" date="2013" name="Int. J. Syst. Evol. Microbiol.">
        <title>Roseomonas aerophila sp. nov., isolated from air.</title>
        <authorList>
            <person name="Kim S.J."/>
            <person name="Weon H.Y."/>
            <person name="Ahn J.H."/>
            <person name="Hong S.B."/>
            <person name="Seok S.J."/>
            <person name="Whang K.S."/>
            <person name="Kwon S.W."/>
        </authorList>
    </citation>
    <scope>NUCLEOTIDE SEQUENCE [LARGE SCALE GENOMIC DNA]</scope>
    <source>
        <strain evidence="2 3">NBRC 108923</strain>
    </source>
</reference>
<proteinExistence type="predicted"/>
<dbReference type="RefSeq" id="WP_187786396.1">
    <property type="nucleotide sequence ID" value="NZ_JACTVA010000049.1"/>
</dbReference>
<accession>A0ABR7RSM6</accession>
<protein>
    <submittedName>
        <fullName evidence="2">Uncharacterized protein</fullName>
    </submittedName>
</protein>
<comment type="caution">
    <text evidence="2">The sequence shown here is derived from an EMBL/GenBank/DDBJ whole genome shotgun (WGS) entry which is preliminary data.</text>
</comment>
<sequence>MPADKRDEQPVKEAPKSKAETERQHEKALEDTFPASDPPSTSNPSKTVGWEEPEDGKKA</sequence>
<evidence type="ECO:0000256" key="1">
    <source>
        <dbReference type="SAM" id="MobiDB-lite"/>
    </source>
</evidence>
<gene>
    <name evidence="2" type="ORF">IBL26_20610</name>
</gene>
<keyword evidence="3" id="KW-1185">Reference proteome</keyword>
<evidence type="ECO:0000313" key="2">
    <source>
        <dbReference type="EMBL" id="MBC9209259.1"/>
    </source>
</evidence>
<dbReference type="Proteomes" id="UP000626026">
    <property type="component" value="Unassembled WGS sequence"/>
</dbReference>
<dbReference type="EMBL" id="JACTVA010000049">
    <property type="protein sequence ID" value="MBC9209259.1"/>
    <property type="molecule type" value="Genomic_DNA"/>
</dbReference>